<protein>
    <submittedName>
        <fullName evidence="2">Uncharacterized protein</fullName>
    </submittedName>
</protein>
<feature type="transmembrane region" description="Helical" evidence="1">
    <location>
        <begin position="6"/>
        <end position="24"/>
    </location>
</feature>
<organism evidence="2 3">
    <name type="scientific">Flavobacterium rivuli WB 3.3-2 = DSM 21788</name>
    <dbReference type="NCBI Taxonomy" id="1121895"/>
    <lineage>
        <taxon>Bacteria</taxon>
        <taxon>Pseudomonadati</taxon>
        <taxon>Bacteroidota</taxon>
        <taxon>Flavobacteriia</taxon>
        <taxon>Flavobacteriales</taxon>
        <taxon>Flavobacteriaceae</taxon>
        <taxon>Flavobacterium</taxon>
    </lineage>
</organism>
<evidence type="ECO:0000313" key="2">
    <source>
        <dbReference type="EMBL" id="KGO87067.1"/>
    </source>
</evidence>
<evidence type="ECO:0000313" key="3">
    <source>
        <dbReference type="Proteomes" id="UP000030152"/>
    </source>
</evidence>
<keyword evidence="3" id="KW-1185">Reference proteome</keyword>
<dbReference type="eggNOG" id="ENOG5030RNB">
    <property type="taxonomic scope" value="Bacteria"/>
</dbReference>
<gene>
    <name evidence="2" type="ORF">Q765_07595</name>
</gene>
<feature type="transmembrane region" description="Helical" evidence="1">
    <location>
        <begin position="67"/>
        <end position="87"/>
    </location>
</feature>
<reference evidence="2 3" key="1">
    <citation type="submission" date="2013-09" db="EMBL/GenBank/DDBJ databases">
        <authorList>
            <person name="Zeng Z."/>
            <person name="Chen C."/>
        </authorList>
    </citation>
    <scope>NUCLEOTIDE SEQUENCE [LARGE SCALE GENOMIC DNA]</scope>
    <source>
        <strain evidence="2 3">WB 3.3-2</strain>
    </source>
</reference>
<evidence type="ECO:0000256" key="1">
    <source>
        <dbReference type="SAM" id="Phobius"/>
    </source>
</evidence>
<sequence length="131" mass="15476">MGIIIYPFLIMNAILVLISIIMIIKSTLKENIEVKHCIYGFFVSFLIYSVLYIDYKFSTSAYPLGTYFMFPFFMIFIPFIIGLSTRFSKHIIGKWISKVFLYSVIFSGLFIIFFQNYTFYIIDFLGIPKHF</sequence>
<dbReference type="Proteomes" id="UP000030152">
    <property type="component" value="Unassembled WGS sequence"/>
</dbReference>
<name>A0A0A2M344_9FLAO</name>
<feature type="transmembrane region" description="Helical" evidence="1">
    <location>
        <begin position="99"/>
        <end position="122"/>
    </location>
</feature>
<dbReference type="AlphaFoldDB" id="A0A0A2M344"/>
<dbReference type="EMBL" id="JRLX01000006">
    <property type="protein sequence ID" value="KGO87067.1"/>
    <property type="molecule type" value="Genomic_DNA"/>
</dbReference>
<comment type="caution">
    <text evidence="2">The sequence shown here is derived from an EMBL/GenBank/DDBJ whole genome shotgun (WGS) entry which is preliminary data.</text>
</comment>
<keyword evidence="1" id="KW-1133">Transmembrane helix</keyword>
<accession>A0A0A2M344</accession>
<keyword evidence="1" id="KW-0812">Transmembrane</keyword>
<proteinExistence type="predicted"/>
<feature type="transmembrane region" description="Helical" evidence="1">
    <location>
        <begin position="36"/>
        <end position="55"/>
    </location>
</feature>
<keyword evidence="1" id="KW-0472">Membrane</keyword>